<dbReference type="SUPFAM" id="SSF55781">
    <property type="entry name" value="GAF domain-like"/>
    <property type="match status" value="1"/>
</dbReference>
<dbReference type="HOGENOM" id="CLU_1278250_0_0_1"/>
<evidence type="ECO:0000256" key="1">
    <source>
        <dbReference type="SAM" id="MobiDB-lite"/>
    </source>
</evidence>
<evidence type="ECO:0000313" key="3">
    <source>
        <dbReference type="Proteomes" id="UP000053617"/>
    </source>
</evidence>
<organism evidence="2 3">
    <name type="scientific">Rhinocladiella mackenziei CBS 650.93</name>
    <dbReference type="NCBI Taxonomy" id="1442369"/>
    <lineage>
        <taxon>Eukaryota</taxon>
        <taxon>Fungi</taxon>
        <taxon>Dikarya</taxon>
        <taxon>Ascomycota</taxon>
        <taxon>Pezizomycotina</taxon>
        <taxon>Eurotiomycetes</taxon>
        <taxon>Chaetothyriomycetidae</taxon>
        <taxon>Chaetothyriales</taxon>
        <taxon>Herpotrichiellaceae</taxon>
        <taxon>Rhinocladiella</taxon>
    </lineage>
</organism>
<feature type="region of interest" description="Disordered" evidence="1">
    <location>
        <begin position="194"/>
        <end position="216"/>
    </location>
</feature>
<dbReference type="Proteomes" id="UP000053617">
    <property type="component" value="Unassembled WGS sequence"/>
</dbReference>
<sequence length="216" mass="24237">MLRATNYGSGIHSLNVTRKFQPMQCIPKHTRPMDQMALLTALQLWSSTISPLTRVTNIEVTLDMVFPSIVGVPITTRLGHVIGVYTVTDDKPRAGLSPEELRFMADMAIIVVQHLEAIKNDQARGTHRGGHYRRSHSRYLIPPSYPPLTMRKFETNSNRIGTDESSPAVKNNPPEFKGLVIQDANTTPKEFKRIGYEEPGQDQLLDHHGASNELLK</sequence>
<dbReference type="AlphaFoldDB" id="A0A0D2J2G7"/>
<protein>
    <recommendedName>
        <fullName evidence="4">GAF domain-containing protein</fullName>
    </recommendedName>
</protein>
<feature type="compositionally biased region" description="Basic and acidic residues" evidence="1">
    <location>
        <begin position="204"/>
        <end position="216"/>
    </location>
</feature>
<keyword evidence="3" id="KW-1185">Reference proteome</keyword>
<dbReference type="RefSeq" id="XP_013270231.1">
    <property type="nucleotide sequence ID" value="XM_013414777.1"/>
</dbReference>
<dbReference type="STRING" id="1442369.A0A0D2J2G7"/>
<evidence type="ECO:0008006" key="4">
    <source>
        <dbReference type="Google" id="ProtNLM"/>
    </source>
</evidence>
<name>A0A0D2J2G7_9EURO</name>
<dbReference type="EMBL" id="KN847479">
    <property type="protein sequence ID" value="KIX03095.1"/>
    <property type="molecule type" value="Genomic_DNA"/>
</dbReference>
<evidence type="ECO:0000313" key="2">
    <source>
        <dbReference type="EMBL" id="KIX03095.1"/>
    </source>
</evidence>
<dbReference type="OrthoDB" id="303614at2759"/>
<proteinExistence type="predicted"/>
<dbReference type="GeneID" id="25294716"/>
<gene>
    <name evidence="2" type="ORF">Z518_06645</name>
</gene>
<accession>A0A0D2J2G7</accession>
<reference evidence="2 3" key="1">
    <citation type="submission" date="2015-01" db="EMBL/GenBank/DDBJ databases">
        <title>The Genome Sequence of Rhinocladiella mackenzie CBS 650.93.</title>
        <authorList>
            <consortium name="The Broad Institute Genomics Platform"/>
            <person name="Cuomo C."/>
            <person name="de Hoog S."/>
            <person name="Gorbushina A."/>
            <person name="Stielow B."/>
            <person name="Teixiera M."/>
            <person name="Abouelleil A."/>
            <person name="Chapman S.B."/>
            <person name="Priest M."/>
            <person name="Young S.K."/>
            <person name="Wortman J."/>
            <person name="Nusbaum C."/>
            <person name="Birren B."/>
        </authorList>
    </citation>
    <scope>NUCLEOTIDE SEQUENCE [LARGE SCALE GENOMIC DNA]</scope>
    <source>
        <strain evidence="2 3">CBS 650.93</strain>
    </source>
</reference>
<dbReference type="VEuPathDB" id="FungiDB:Z518_06645"/>